<evidence type="ECO:0000313" key="3">
    <source>
        <dbReference type="Proteomes" id="UP000652176"/>
    </source>
</evidence>
<accession>A0ABR9D0M5</accession>
<dbReference type="EMBL" id="JACXSS010000001">
    <property type="protein sequence ID" value="MBD9356653.1"/>
    <property type="molecule type" value="Genomic_DNA"/>
</dbReference>
<gene>
    <name evidence="2" type="ORF">IE877_12290</name>
</gene>
<name>A0ABR9D0M5_9GAMM</name>
<organism evidence="2 3">
    <name type="scientific">Methylomonas albis</name>
    <dbReference type="NCBI Taxonomy" id="1854563"/>
    <lineage>
        <taxon>Bacteria</taxon>
        <taxon>Pseudomonadati</taxon>
        <taxon>Pseudomonadota</taxon>
        <taxon>Gammaproteobacteria</taxon>
        <taxon>Methylococcales</taxon>
        <taxon>Methylococcaceae</taxon>
        <taxon>Methylomonas</taxon>
    </lineage>
</organism>
<evidence type="ECO:0000259" key="1">
    <source>
        <dbReference type="Pfam" id="PF06094"/>
    </source>
</evidence>
<dbReference type="InterPro" id="IPR009288">
    <property type="entry name" value="AIG2-like_dom"/>
</dbReference>
<proteinExistence type="predicted"/>
<keyword evidence="3" id="KW-1185">Reference proteome</keyword>
<evidence type="ECO:0000313" key="2">
    <source>
        <dbReference type="EMBL" id="MBD9356653.1"/>
    </source>
</evidence>
<feature type="domain" description="Gamma-glutamylcyclotransferase AIG2-like" evidence="1">
    <location>
        <begin position="7"/>
        <end position="129"/>
    </location>
</feature>
<dbReference type="InterPro" id="IPR013024">
    <property type="entry name" value="GGCT-like"/>
</dbReference>
<dbReference type="RefSeq" id="WP_192374984.1">
    <property type="nucleotide sequence ID" value="NZ_CAJHIV010000001.1"/>
</dbReference>
<protein>
    <submittedName>
        <fullName evidence="2">Gamma-glutamylcyclotransferase</fullName>
    </submittedName>
</protein>
<dbReference type="InterPro" id="IPR036568">
    <property type="entry name" value="GGCT-like_sf"/>
</dbReference>
<dbReference type="Proteomes" id="UP000652176">
    <property type="component" value="Unassembled WGS sequence"/>
</dbReference>
<comment type="caution">
    <text evidence="2">The sequence shown here is derived from an EMBL/GenBank/DDBJ whole genome shotgun (WGS) entry which is preliminary data.</text>
</comment>
<dbReference type="CDD" id="cd06661">
    <property type="entry name" value="GGCT_like"/>
    <property type="match status" value="1"/>
</dbReference>
<dbReference type="Gene3D" id="3.10.490.10">
    <property type="entry name" value="Gamma-glutamyl cyclotransferase-like"/>
    <property type="match status" value="1"/>
</dbReference>
<dbReference type="Pfam" id="PF06094">
    <property type="entry name" value="GGACT"/>
    <property type="match status" value="1"/>
</dbReference>
<dbReference type="SUPFAM" id="SSF110857">
    <property type="entry name" value="Gamma-glutamyl cyclotransferase-like"/>
    <property type="match status" value="1"/>
</dbReference>
<reference evidence="2 3" key="1">
    <citation type="submission" date="2020-09" db="EMBL/GenBank/DDBJ databases">
        <title>Methylomonas albis sp. nov. and Methylomonas fluvii sp. nov.: Two cold-adapted methanotrophs from the River Elbe and an amended description of Methylovulum psychrotolerans strain Eb1.</title>
        <authorList>
            <person name="Bussmann I.K."/>
            <person name="Klings K.-W."/>
            <person name="Warnstedt J."/>
            <person name="Hoppert M."/>
            <person name="Saborowski A."/>
            <person name="Horn F."/>
            <person name="Liebner S."/>
        </authorList>
    </citation>
    <scope>NUCLEOTIDE SEQUENCE [LARGE SCALE GENOMIC DNA]</scope>
    <source>
        <strain evidence="2 3">EbA</strain>
    </source>
</reference>
<sequence length="136" mass="15631">MNKPHYLFVYGTLRRDHQNQIQHPFLSTCLYINDASMRGELFAIDAYPGAIAAGTTLVKGELYLMQDPEQTLSALDIYEECTAQFPEPHEYMRRELAVSLPDGQTISAWTYLYNRPLTGLKRIDCGDYLNYLQDKS</sequence>